<dbReference type="RefSeq" id="WP_133994035.1">
    <property type="nucleotide sequence ID" value="NZ_SODV01000001.1"/>
</dbReference>
<dbReference type="OrthoDB" id="710582at2"/>
<name>A0A4R8DT68_9BACT</name>
<feature type="compositionally biased region" description="Low complexity" evidence="1">
    <location>
        <begin position="244"/>
        <end position="260"/>
    </location>
</feature>
<keyword evidence="3" id="KW-1185">Reference proteome</keyword>
<organism evidence="2 3">
    <name type="scientific">Dinghuibacter silviterrae</name>
    <dbReference type="NCBI Taxonomy" id="1539049"/>
    <lineage>
        <taxon>Bacteria</taxon>
        <taxon>Pseudomonadati</taxon>
        <taxon>Bacteroidota</taxon>
        <taxon>Chitinophagia</taxon>
        <taxon>Chitinophagales</taxon>
        <taxon>Chitinophagaceae</taxon>
        <taxon>Dinghuibacter</taxon>
    </lineage>
</organism>
<sequence length="422" mass="45335">MKKINLVAVTAIILGGLIAGLISCHKNAGVSSAANPGAKIAEAKSFFDSKVFSPPITDKEQLSVNPRFGLDKRPVWSAARVVHISSGDAVVVPLKIKQQLNIKRDNGTTSLPINSITSLLIYTDSLDKNHAEVLTWMPDDVYLKSPGGKFSGYINIEDWSGDFLKGFHYTSGVSDHSYYSSTSAMDEVSKVTTLSQNQTDEFPVTGCYYVDWYGCTPDADGNLSNCQYSYTQEVCDDGGGSTGTTGTSVSSSGDYVSVTGPSDDGGDETATVVTDDYGYTCPANFTFVSVTSSNLTQTAGLNNIYCNLVYWDPTTGIYVKEKVTIPSTLYFNLPYYSSGGKLVYSASDAAKMAADALNAAEYDMRNKFKAAPTETVLDLGTYWAQQANVYMQSYSSGYGTVTRTPPSNPANPVVTQAYSACE</sequence>
<feature type="region of interest" description="Disordered" evidence="1">
    <location>
        <begin position="240"/>
        <end position="267"/>
    </location>
</feature>
<comment type="caution">
    <text evidence="2">The sequence shown here is derived from an EMBL/GenBank/DDBJ whole genome shotgun (WGS) entry which is preliminary data.</text>
</comment>
<gene>
    <name evidence="2" type="ORF">EDB95_2510</name>
</gene>
<dbReference type="AlphaFoldDB" id="A0A4R8DT68"/>
<evidence type="ECO:0000313" key="2">
    <source>
        <dbReference type="EMBL" id="TDX01474.1"/>
    </source>
</evidence>
<dbReference type="EMBL" id="SODV01000001">
    <property type="protein sequence ID" value="TDX01474.1"/>
    <property type="molecule type" value="Genomic_DNA"/>
</dbReference>
<proteinExistence type="predicted"/>
<evidence type="ECO:0000313" key="3">
    <source>
        <dbReference type="Proteomes" id="UP000294498"/>
    </source>
</evidence>
<dbReference type="PROSITE" id="PS51257">
    <property type="entry name" value="PROKAR_LIPOPROTEIN"/>
    <property type="match status" value="1"/>
</dbReference>
<dbReference type="Proteomes" id="UP000294498">
    <property type="component" value="Unassembled WGS sequence"/>
</dbReference>
<evidence type="ECO:0000256" key="1">
    <source>
        <dbReference type="SAM" id="MobiDB-lite"/>
    </source>
</evidence>
<protein>
    <submittedName>
        <fullName evidence="2">Uncharacterized protein</fullName>
    </submittedName>
</protein>
<reference evidence="2 3" key="1">
    <citation type="submission" date="2019-03" db="EMBL/GenBank/DDBJ databases">
        <title>Genomic Encyclopedia of Type Strains, Phase IV (KMG-IV): sequencing the most valuable type-strain genomes for metagenomic binning, comparative biology and taxonomic classification.</title>
        <authorList>
            <person name="Goeker M."/>
        </authorList>
    </citation>
    <scope>NUCLEOTIDE SEQUENCE [LARGE SCALE GENOMIC DNA]</scope>
    <source>
        <strain evidence="2 3">DSM 100059</strain>
    </source>
</reference>
<accession>A0A4R8DT68</accession>